<feature type="region of interest" description="Disordered" evidence="1">
    <location>
        <begin position="130"/>
        <end position="152"/>
    </location>
</feature>
<evidence type="ECO:0000313" key="2">
    <source>
        <dbReference type="EMBL" id="CEK72253.1"/>
    </source>
</evidence>
<dbReference type="EMBL" id="HACG01025388">
    <property type="protein sequence ID" value="CEK72253.1"/>
    <property type="molecule type" value="Transcribed_RNA"/>
</dbReference>
<evidence type="ECO:0000256" key="1">
    <source>
        <dbReference type="SAM" id="MobiDB-lite"/>
    </source>
</evidence>
<gene>
    <name evidence="2" type="primary">ORF81655</name>
</gene>
<protein>
    <submittedName>
        <fullName evidence="2">Uncharacterized protein</fullName>
    </submittedName>
</protein>
<dbReference type="AlphaFoldDB" id="A0A0B6ZUI1"/>
<reference evidence="2" key="1">
    <citation type="submission" date="2014-12" db="EMBL/GenBank/DDBJ databases">
        <title>Insight into the proteome of Arion vulgaris.</title>
        <authorList>
            <person name="Aradska J."/>
            <person name="Bulat T."/>
            <person name="Smidak R."/>
            <person name="Sarate P."/>
            <person name="Gangsoo J."/>
            <person name="Sialana F."/>
            <person name="Bilban M."/>
            <person name="Lubec G."/>
        </authorList>
    </citation>
    <scope>NUCLEOTIDE SEQUENCE</scope>
    <source>
        <tissue evidence="2">Skin</tissue>
    </source>
</reference>
<accession>A0A0B6ZUI1</accession>
<organism evidence="2">
    <name type="scientific">Arion vulgaris</name>
    <dbReference type="NCBI Taxonomy" id="1028688"/>
    <lineage>
        <taxon>Eukaryota</taxon>
        <taxon>Metazoa</taxon>
        <taxon>Spiralia</taxon>
        <taxon>Lophotrochozoa</taxon>
        <taxon>Mollusca</taxon>
        <taxon>Gastropoda</taxon>
        <taxon>Heterobranchia</taxon>
        <taxon>Euthyneura</taxon>
        <taxon>Panpulmonata</taxon>
        <taxon>Eupulmonata</taxon>
        <taxon>Stylommatophora</taxon>
        <taxon>Helicina</taxon>
        <taxon>Arionoidea</taxon>
        <taxon>Arionidae</taxon>
        <taxon>Arion</taxon>
    </lineage>
</organism>
<proteinExistence type="predicted"/>
<sequence>MVDSVVSSHFGKRPLFEVPALQVSNQRSSEVSSLQASAMPYENNSSFPFLQNHIAGPGTHNLPTAIASNSYSMPAWQQNQMGFCGLARNYTAPAGVFYNSQGHQHKWGPSTDGANPAHFYPPQQIYHDDFNHVSGHSYGPQPQHSRHPHPSYGPINLGYNITCDLEYGRIVNIDMRDSNGEFRGVSPFLRTELMRTYGSYPYTKVKVRLEGEEYHIYANHEHRRQRLRQHDIDTQSDRYFDDGYDEEDDRFLSYPERRSETSNNLRRLNNRNVRAKPRSIIIGRDWSKFQ</sequence>
<name>A0A0B6ZUI1_9EUPU</name>